<feature type="compositionally biased region" description="Basic and acidic residues" evidence="1">
    <location>
        <begin position="114"/>
        <end position="133"/>
    </location>
</feature>
<evidence type="ECO:0000256" key="1">
    <source>
        <dbReference type="SAM" id="MobiDB-lite"/>
    </source>
</evidence>
<comment type="caution">
    <text evidence="2">The sequence shown here is derived from an EMBL/GenBank/DDBJ whole genome shotgun (WGS) entry which is preliminary data.</text>
</comment>
<protein>
    <submittedName>
        <fullName evidence="2">Uncharacterized protein</fullName>
    </submittedName>
</protein>
<proteinExistence type="predicted"/>
<feature type="compositionally biased region" description="Pro residues" evidence="1">
    <location>
        <begin position="623"/>
        <end position="632"/>
    </location>
</feature>
<name>A0A3S5IQL1_TRYRA</name>
<dbReference type="OMA" id="RCTHETS"/>
<feature type="region of interest" description="Disordered" evidence="1">
    <location>
        <begin position="244"/>
        <end position="293"/>
    </location>
</feature>
<dbReference type="VEuPathDB" id="TriTrypDB:TRSC58_01121"/>
<reference evidence="2 3" key="1">
    <citation type="journal article" date="2018" name="BMC Genomics">
        <title>Genomic comparison of Trypanosoma conorhini and Trypanosoma rangeli to Trypanosoma cruzi strains of high and low virulence.</title>
        <authorList>
            <person name="Bradwell K.R."/>
            <person name="Koparde V.N."/>
            <person name="Matveyev A.V."/>
            <person name="Serrano M.G."/>
            <person name="Alves J.M."/>
            <person name="Parikh H."/>
            <person name="Huang B."/>
            <person name="Lee V."/>
            <person name="Espinosa-Alvarez O."/>
            <person name="Ortiz P.A."/>
            <person name="Costa-Martins A.G."/>
            <person name="Teixeira M.M."/>
            <person name="Buck G.A."/>
        </authorList>
    </citation>
    <scope>NUCLEOTIDE SEQUENCE [LARGE SCALE GENOMIC DNA]</scope>
    <source>
        <strain evidence="2 3">AM80</strain>
    </source>
</reference>
<feature type="region of interest" description="Disordered" evidence="1">
    <location>
        <begin position="375"/>
        <end position="470"/>
    </location>
</feature>
<evidence type="ECO:0000313" key="2">
    <source>
        <dbReference type="EMBL" id="RNF00905.1"/>
    </source>
</evidence>
<feature type="compositionally biased region" description="Basic and acidic residues" evidence="1">
    <location>
        <begin position="273"/>
        <end position="293"/>
    </location>
</feature>
<feature type="region of interest" description="Disordered" evidence="1">
    <location>
        <begin position="114"/>
        <end position="136"/>
    </location>
</feature>
<keyword evidence="3" id="KW-1185">Reference proteome</keyword>
<evidence type="ECO:0000313" key="3">
    <source>
        <dbReference type="Proteomes" id="UP000283634"/>
    </source>
</evidence>
<feature type="region of interest" description="Disordered" evidence="1">
    <location>
        <begin position="529"/>
        <end position="552"/>
    </location>
</feature>
<dbReference type="AlphaFoldDB" id="A0A3S5IQL1"/>
<feature type="region of interest" description="Disordered" evidence="1">
    <location>
        <begin position="784"/>
        <end position="807"/>
    </location>
</feature>
<dbReference type="RefSeq" id="XP_029236026.1">
    <property type="nucleotide sequence ID" value="XM_029384120.1"/>
</dbReference>
<accession>A0A3S5IQL1</accession>
<organism evidence="2 3">
    <name type="scientific">Trypanosoma rangeli</name>
    <dbReference type="NCBI Taxonomy" id="5698"/>
    <lineage>
        <taxon>Eukaryota</taxon>
        <taxon>Discoba</taxon>
        <taxon>Euglenozoa</taxon>
        <taxon>Kinetoplastea</taxon>
        <taxon>Metakinetoplastina</taxon>
        <taxon>Trypanosomatida</taxon>
        <taxon>Trypanosomatidae</taxon>
        <taxon>Trypanosoma</taxon>
        <taxon>Herpetosoma</taxon>
    </lineage>
</organism>
<feature type="compositionally biased region" description="Polar residues" evidence="1">
    <location>
        <begin position="458"/>
        <end position="468"/>
    </location>
</feature>
<feature type="region of interest" description="Disordered" evidence="1">
    <location>
        <begin position="171"/>
        <end position="216"/>
    </location>
</feature>
<feature type="compositionally biased region" description="Polar residues" evidence="1">
    <location>
        <begin position="380"/>
        <end position="416"/>
    </location>
</feature>
<dbReference type="EMBL" id="MKGL01000301">
    <property type="protein sequence ID" value="RNF00905.1"/>
    <property type="molecule type" value="Genomic_DNA"/>
</dbReference>
<gene>
    <name evidence="2" type="ORF">TraAM80_07324</name>
</gene>
<dbReference type="GeneID" id="40331257"/>
<feature type="region of interest" description="Disordered" evidence="1">
    <location>
        <begin position="617"/>
        <end position="657"/>
    </location>
</feature>
<dbReference type="Proteomes" id="UP000283634">
    <property type="component" value="Unassembled WGS sequence"/>
</dbReference>
<sequence>MRNGSQQWDPGVALGLQRGDWCHAFPAFSRMLCGDDVSARPTTAVAPAAAAITPTVASLLMPSMVCSSSSCDTVNASMVASSREDGGGGGMDVAGKDAGAVFQEKIRLLRKSMQEQRAAREQQRREWDRHEQLETTQPSAWACGVPLKGDGSVVGPGCQARRNEMRDAAAQTQPAPPLFALPNSSAETGRTAMSEGDDEVAMSRTTPSRGNERLDAGKDETDAMDLSTSPVVVVVVDESPHAVEHRDSAVTTAKGAAFSSPVDAQSRAVAVPHGDDGDGSEAGRDDAVHGTRAEKKRTIGRILQGVGATIQAVEVSQSSTPRSTKHRQHHTLVSPLVTADVAMGKKFSASHGVDGPVGGARRRQAIRKQVTAIHTLRAPSESSTSRLSIQRCTHETSLQSLSPPSDTETKQLSGNSDEGEEEWAPRRSTRRSAALEDELERLTEAGTGGTHALFRGTPSVSSENTNTRPVRVNRGRSVTRGAAAAEAALLTGSRMNDCTGAFTALRSCSPNLMRTLVKEDVERVTSTSAHSRSSCGVGEISQRRTTGEGSAAARQRRCLLRQIRLIDAEIHRMEQLPWFKSLRTASASANTLRREKSRLLALRTRYKWELERVAERGEVRQTGPPPPPPLPAKPYSLLPSSRRRSQEESPALPRHGPSVYESVLQQQGRQRQQHARNLLHTSQMTVKQMTLRPTAGGPSAGRRNTSIKGNDLPPTAGASVNARPHANCGLSGEHLSLPRGSITTRNSDKFHVVNNHRTNNRVGCRRSLSIDAERMAALYARSASSSQSTWRDGTPTREPMGSVSRRSNSYVASSGASVHEKNKEVPLYWRLTQVRRDLDAHNSSNVRDMSGFRSSCGSASPSPVRIMRPLQVHSRGRDFWRVG</sequence>
<dbReference type="OrthoDB" id="247710at2759"/>
<feature type="region of interest" description="Disordered" evidence="1">
    <location>
        <begin position="681"/>
        <end position="719"/>
    </location>
</feature>